<evidence type="ECO:0000256" key="1">
    <source>
        <dbReference type="ARBA" id="ARBA00006484"/>
    </source>
</evidence>
<dbReference type="PRINTS" id="PR00080">
    <property type="entry name" value="SDRFAMILY"/>
</dbReference>
<dbReference type="FunFam" id="3.40.50.720:FF:000047">
    <property type="entry name" value="NADP-dependent L-serine/L-allo-threonine dehydrogenase"/>
    <property type="match status" value="1"/>
</dbReference>
<dbReference type="EMBL" id="FNXT01001106">
    <property type="protein sequence ID" value="SZX72135.1"/>
    <property type="molecule type" value="Genomic_DNA"/>
</dbReference>
<dbReference type="Gene3D" id="3.40.50.720">
    <property type="entry name" value="NAD(P)-binding Rossmann-like Domain"/>
    <property type="match status" value="1"/>
</dbReference>
<evidence type="ECO:0000256" key="2">
    <source>
        <dbReference type="ARBA" id="ARBA00023002"/>
    </source>
</evidence>
<sequence>MQASALYTPYDIRGQIALVTGASSGFGEAIAWRLAEAGCKLIITARRLDRLQQLQQQLVEKYQVAVHVAQLDMRDLDAVAQLPASLPEEFQEVDILVNNAGLALSLSSVADHDIEDAKTMIETNFLSVVVLTREVVKGMMARNRGHIVNMSSIAGIEAYKGGGLYCGSKHALEAYTTATRHELVGTNIRVTSIQPGAAKTEFSIVRFKGDVTRADSVYEGLDPLTAPDIADNVMYALTRPVHVQIAEMLVFCSSQASATTIARPKAESKQ</sequence>
<reference evidence="4 5" key="1">
    <citation type="submission" date="2016-10" db="EMBL/GenBank/DDBJ databases">
        <authorList>
            <person name="Cai Z."/>
        </authorList>
    </citation>
    <scope>NUCLEOTIDE SEQUENCE [LARGE SCALE GENOMIC DNA]</scope>
</reference>
<name>A0A383W3B2_TETOB</name>
<dbReference type="Pfam" id="PF00106">
    <property type="entry name" value="adh_short"/>
    <property type="match status" value="1"/>
</dbReference>
<organism evidence="4 5">
    <name type="scientific">Tetradesmus obliquus</name>
    <name type="common">Green alga</name>
    <name type="synonym">Acutodesmus obliquus</name>
    <dbReference type="NCBI Taxonomy" id="3088"/>
    <lineage>
        <taxon>Eukaryota</taxon>
        <taxon>Viridiplantae</taxon>
        <taxon>Chlorophyta</taxon>
        <taxon>core chlorophytes</taxon>
        <taxon>Chlorophyceae</taxon>
        <taxon>CS clade</taxon>
        <taxon>Sphaeropleales</taxon>
        <taxon>Scenedesmaceae</taxon>
        <taxon>Tetradesmus</taxon>
    </lineage>
</organism>
<dbReference type="SUPFAM" id="SSF51735">
    <property type="entry name" value="NAD(P)-binding Rossmann-fold domains"/>
    <property type="match status" value="1"/>
</dbReference>
<keyword evidence="2" id="KW-0560">Oxidoreductase</keyword>
<dbReference type="PRINTS" id="PR00081">
    <property type="entry name" value="GDHRDH"/>
</dbReference>
<proteinExistence type="inferred from homology"/>
<evidence type="ECO:0000256" key="3">
    <source>
        <dbReference type="RuleBase" id="RU000363"/>
    </source>
</evidence>
<dbReference type="GO" id="GO:0016616">
    <property type="term" value="F:oxidoreductase activity, acting on the CH-OH group of donors, NAD or NADP as acceptor"/>
    <property type="evidence" value="ECO:0007669"/>
    <property type="project" value="UniProtKB-ARBA"/>
</dbReference>
<gene>
    <name evidence="4" type="ORF">BQ4739_LOCUS12290</name>
</gene>
<dbReference type="PANTHER" id="PTHR42901:SF1">
    <property type="entry name" value="ALCOHOL DEHYDROGENASE"/>
    <property type="match status" value="1"/>
</dbReference>
<comment type="similarity">
    <text evidence="1 3">Belongs to the short-chain dehydrogenases/reductases (SDR) family.</text>
</comment>
<accession>A0A383W3B2</accession>
<dbReference type="InterPro" id="IPR036291">
    <property type="entry name" value="NAD(P)-bd_dom_sf"/>
</dbReference>
<evidence type="ECO:0000313" key="5">
    <source>
        <dbReference type="Proteomes" id="UP000256970"/>
    </source>
</evidence>
<dbReference type="STRING" id="3088.A0A383W3B2"/>
<dbReference type="PANTHER" id="PTHR42901">
    <property type="entry name" value="ALCOHOL DEHYDROGENASE"/>
    <property type="match status" value="1"/>
</dbReference>
<dbReference type="Proteomes" id="UP000256970">
    <property type="component" value="Unassembled WGS sequence"/>
</dbReference>
<dbReference type="AlphaFoldDB" id="A0A383W3B2"/>
<protein>
    <submittedName>
        <fullName evidence="4">Uncharacterized protein</fullName>
    </submittedName>
</protein>
<keyword evidence="5" id="KW-1185">Reference proteome</keyword>
<dbReference type="InterPro" id="IPR002347">
    <property type="entry name" value="SDR_fam"/>
</dbReference>
<evidence type="ECO:0000313" key="4">
    <source>
        <dbReference type="EMBL" id="SZX72135.1"/>
    </source>
</evidence>
<dbReference type="InterPro" id="IPR020904">
    <property type="entry name" value="Sc_DH/Rdtase_CS"/>
</dbReference>
<dbReference type="PROSITE" id="PS00061">
    <property type="entry name" value="ADH_SHORT"/>
    <property type="match status" value="1"/>
</dbReference>